<proteinExistence type="predicted"/>
<organism evidence="3">
    <name type="scientific">Candidatus Kentrum sp. FM</name>
    <dbReference type="NCBI Taxonomy" id="2126340"/>
    <lineage>
        <taxon>Bacteria</taxon>
        <taxon>Pseudomonadati</taxon>
        <taxon>Pseudomonadota</taxon>
        <taxon>Gammaproteobacteria</taxon>
        <taxon>Candidatus Kentrum</taxon>
    </lineage>
</organism>
<dbReference type="EMBL" id="CAADFL010000263">
    <property type="protein sequence ID" value="VFK12997.1"/>
    <property type="molecule type" value="Genomic_DNA"/>
</dbReference>
<dbReference type="AlphaFoldDB" id="A0A450W7I1"/>
<protein>
    <submittedName>
        <fullName evidence="3">Predicted nuclease, contains PIN domain, potential toxin-antitoxin system component</fullName>
    </submittedName>
</protein>
<reference evidence="3" key="1">
    <citation type="submission" date="2019-02" db="EMBL/GenBank/DDBJ databases">
        <authorList>
            <person name="Gruber-Vodicka R. H."/>
            <person name="Seah K. B. B."/>
        </authorList>
    </citation>
    <scope>NUCLEOTIDE SEQUENCE</scope>
    <source>
        <strain evidence="3">BECK_BZ164</strain>
        <strain evidence="2">BECK_BZ165</strain>
    </source>
</reference>
<feature type="domain" description="DUF5615" evidence="1">
    <location>
        <begin position="20"/>
        <end position="127"/>
    </location>
</feature>
<evidence type="ECO:0000313" key="2">
    <source>
        <dbReference type="EMBL" id="VFJ53134.1"/>
    </source>
</evidence>
<accession>A0A450W7I1</accession>
<dbReference type="Pfam" id="PF18480">
    <property type="entry name" value="DUF5615"/>
    <property type="match status" value="1"/>
</dbReference>
<sequence>MSRLCCRPRAPGYDTVRGIKFLLDQNISRRIVPELQVAYPGSTQVALLGLESASDSAIWQFALENNFVIVTKDADFEEMSLIRGSPPKMIWIRLGNVTNQTILSALIENWIQIQALLQQDTVDCIEIREARSEKKQFLGDEV</sequence>
<evidence type="ECO:0000259" key="1">
    <source>
        <dbReference type="Pfam" id="PF18480"/>
    </source>
</evidence>
<name>A0A450W7I1_9GAMM</name>
<gene>
    <name evidence="3" type="ORF">BECKFM1743B_GA0114221_102637</name>
    <name evidence="2" type="ORF">BECKFM1743C_GA0114222_101197</name>
</gene>
<dbReference type="EMBL" id="CAADFA010000119">
    <property type="protein sequence ID" value="VFJ53134.1"/>
    <property type="molecule type" value="Genomic_DNA"/>
</dbReference>
<evidence type="ECO:0000313" key="3">
    <source>
        <dbReference type="EMBL" id="VFK12997.1"/>
    </source>
</evidence>
<dbReference type="InterPro" id="IPR041049">
    <property type="entry name" value="DUF5615"/>
</dbReference>